<dbReference type="PANTHER" id="PTHR43133:SF57">
    <property type="entry name" value="RNA POLYMERASE SIGMA-70 FACTOR"/>
    <property type="match status" value="1"/>
</dbReference>
<gene>
    <name evidence="8" type="ORF">KSX_40340</name>
</gene>
<protein>
    <submittedName>
        <fullName evidence="8">RNA polymerase sigma factor</fullName>
    </submittedName>
</protein>
<dbReference type="GO" id="GO:0006352">
    <property type="term" value="P:DNA-templated transcription initiation"/>
    <property type="evidence" value="ECO:0007669"/>
    <property type="project" value="InterPro"/>
</dbReference>
<sequence>MFLRRSHGGKESADQEDSPQAFQGILKRARQGESEDMSLLYRRFLPGVFGYIASRVPDRATAEDLTSDVFLAMVEGIAQQRYDEEARFTAWLFRIARTTVASYYRKHAKRPSIVPFTAIAHAKTPLDGDGLSTDQVADPVEWAEARDEWGHVVQAINQLTEEQRLVVVGRFLLDYDVATVAKIVGKKANAVKALQFRALRSLQRFLVPSAPSPASEEHGERLKGGCNDVIK</sequence>
<name>A0A8J3I1I0_9CHLR</name>
<feature type="domain" description="RNA polymerase sigma factor 70 region 4 type 2" evidence="7">
    <location>
        <begin position="153"/>
        <end position="202"/>
    </location>
</feature>
<dbReference type="GO" id="GO:0003677">
    <property type="term" value="F:DNA binding"/>
    <property type="evidence" value="ECO:0007669"/>
    <property type="project" value="InterPro"/>
</dbReference>
<dbReference type="Proteomes" id="UP000612362">
    <property type="component" value="Unassembled WGS sequence"/>
</dbReference>
<comment type="caution">
    <text evidence="8">The sequence shown here is derived from an EMBL/GenBank/DDBJ whole genome shotgun (WGS) entry which is preliminary data.</text>
</comment>
<dbReference type="Pfam" id="PF04542">
    <property type="entry name" value="Sigma70_r2"/>
    <property type="match status" value="1"/>
</dbReference>
<reference evidence="8" key="1">
    <citation type="submission" date="2020-10" db="EMBL/GenBank/DDBJ databases">
        <title>Taxonomic study of unclassified bacteria belonging to the class Ktedonobacteria.</title>
        <authorList>
            <person name="Yabe S."/>
            <person name="Wang C.M."/>
            <person name="Zheng Y."/>
            <person name="Sakai Y."/>
            <person name="Cavaletti L."/>
            <person name="Monciardini P."/>
            <person name="Donadio S."/>
        </authorList>
    </citation>
    <scope>NUCLEOTIDE SEQUENCE</scope>
    <source>
        <strain evidence="8">SOSP1-1</strain>
    </source>
</reference>
<keyword evidence="2" id="KW-0805">Transcription regulation</keyword>
<feature type="region of interest" description="Disordered" evidence="5">
    <location>
        <begin position="1"/>
        <end position="21"/>
    </location>
</feature>
<evidence type="ECO:0000259" key="7">
    <source>
        <dbReference type="Pfam" id="PF08281"/>
    </source>
</evidence>
<dbReference type="Gene3D" id="1.10.10.10">
    <property type="entry name" value="Winged helix-like DNA-binding domain superfamily/Winged helix DNA-binding domain"/>
    <property type="match status" value="1"/>
</dbReference>
<keyword evidence="4" id="KW-0804">Transcription</keyword>
<dbReference type="InterPro" id="IPR014284">
    <property type="entry name" value="RNA_pol_sigma-70_dom"/>
</dbReference>
<dbReference type="InterPro" id="IPR013325">
    <property type="entry name" value="RNA_pol_sigma_r2"/>
</dbReference>
<proteinExistence type="inferred from homology"/>
<feature type="domain" description="RNA polymerase sigma-70 region 2" evidence="6">
    <location>
        <begin position="40"/>
        <end position="109"/>
    </location>
</feature>
<dbReference type="PANTHER" id="PTHR43133">
    <property type="entry name" value="RNA POLYMERASE ECF-TYPE SIGMA FACTO"/>
    <property type="match status" value="1"/>
</dbReference>
<evidence type="ECO:0000256" key="3">
    <source>
        <dbReference type="ARBA" id="ARBA00023082"/>
    </source>
</evidence>
<keyword evidence="3" id="KW-0731">Sigma factor</keyword>
<dbReference type="AlphaFoldDB" id="A0A8J3I1I0"/>
<dbReference type="EMBL" id="BNJF01000002">
    <property type="protein sequence ID" value="GHO45871.1"/>
    <property type="molecule type" value="Genomic_DNA"/>
</dbReference>
<feature type="region of interest" description="Disordered" evidence="5">
    <location>
        <begin position="209"/>
        <end position="231"/>
    </location>
</feature>
<dbReference type="SUPFAM" id="SSF88946">
    <property type="entry name" value="Sigma2 domain of RNA polymerase sigma factors"/>
    <property type="match status" value="1"/>
</dbReference>
<dbReference type="InterPro" id="IPR013249">
    <property type="entry name" value="RNA_pol_sigma70_r4_t2"/>
</dbReference>
<dbReference type="InterPro" id="IPR013324">
    <property type="entry name" value="RNA_pol_sigma_r3/r4-like"/>
</dbReference>
<evidence type="ECO:0000256" key="5">
    <source>
        <dbReference type="SAM" id="MobiDB-lite"/>
    </source>
</evidence>
<evidence type="ECO:0000256" key="2">
    <source>
        <dbReference type="ARBA" id="ARBA00023015"/>
    </source>
</evidence>
<dbReference type="Pfam" id="PF08281">
    <property type="entry name" value="Sigma70_r4_2"/>
    <property type="match status" value="1"/>
</dbReference>
<dbReference type="InterPro" id="IPR007627">
    <property type="entry name" value="RNA_pol_sigma70_r2"/>
</dbReference>
<keyword evidence="9" id="KW-1185">Reference proteome</keyword>
<dbReference type="SUPFAM" id="SSF88659">
    <property type="entry name" value="Sigma3 and sigma4 domains of RNA polymerase sigma factors"/>
    <property type="match status" value="1"/>
</dbReference>
<evidence type="ECO:0000313" key="9">
    <source>
        <dbReference type="Proteomes" id="UP000612362"/>
    </source>
</evidence>
<dbReference type="NCBIfam" id="TIGR02937">
    <property type="entry name" value="sigma70-ECF"/>
    <property type="match status" value="1"/>
</dbReference>
<organism evidence="8 9">
    <name type="scientific">Ktedonospora formicarum</name>
    <dbReference type="NCBI Taxonomy" id="2778364"/>
    <lineage>
        <taxon>Bacteria</taxon>
        <taxon>Bacillati</taxon>
        <taxon>Chloroflexota</taxon>
        <taxon>Ktedonobacteria</taxon>
        <taxon>Ktedonobacterales</taxon>
        <taxon>Ktedonobacteraceae</taxon>
        <taxon>Ktedonospora</taxon>
    </lineage>
</organism>
<evidence type="ECO:0000313" key="8">
    <source>
        <dbReference type="EMBL" id="GHO45871.1"/>
    </source>
</evidence>
<comment type="similarity">
    <text evidence="1">Belongs to the sigma-70 factor family. ECF subfamily.</text>
</comment>
<evidence type="ECO:0000256" key="4">
    <source>
        <dbReference type="ARBA" id="ARBA00023163"/>
    </source>
</evidence>
<accession>A0A8J3I1I0</accession>
<dbReference type="InterPro" id="IPR039425">
    <property type="entry name" value="RNA_pol_sigma-70-like"/>
</dbReference>
<dbReference type="InterPro" id="IPR036388">
    <property type="entry name" value="WH-like_DNA-bd_sf"/>
</dbReference>
<evidence type="ECO:0000256" key="1">
    <source>
        <dbReference type="ARBA" id="ARBA00010641"/>
    </source>
</evidence>
<dbReference type="GO" id="GO:0016987">
    <property type="term" value="F:sigma factor activity"/>
    <property type="evidence" value="ECO:0007669"/>
    <property type="project" value="UniProtKB-KW"/>
</dbReference>
<dbReference type="Gene3D" id="1.10.1740.10">
    <property type="match status" value="1"/>
</dbReference>
<evidence type="ECO:0000259" key="6">
    <source>
        <dbReference type="Pfam" id="PF04542"/>
    </source>
</evidence>